<proteinExistence type="predicted"/>
<protein>
    <recommendedName>
        <fullName evidence="4">Por secretion system C-terminal sorting domain-containing protein</fullName>
    </recommendedName>
</protein>
<gene>
    <name evidence="2" type="ORF">HHL20_06415</name>
</gene>
<evidence type="ECO:0008006" key="4">
    <source>
        <dbReference type="Google" id="ProtNLM"/>
    </source>
</evidence>
<dbReference type="Proteomes" id="UP000552615">
    <property type="component" value="Unassembled WGS sequence"/>
</dbReference>
<keyword evidence="3" id="KW-1185">Reference proteome</keyword>
<sequence>MNTFLKSTFLAGFLLISASLMSKDRDFSISLGTVNAKTINFEISNAKNVSLFVYNDIDGEIFSEKLNAVNVISKSYDLKELSTGTYYLVAESEGKVEKYRISINKDNVMEVDKTPVSVINKPEYTISGNFVKLHMSEVKKPVAISVTDFADNNYYTATKQSDNGEVNVTFDLDRNTSQNYVIRVEDENGNVFNKIISLK</sequence>
<name>A0A7Y0A5D6_9FLAO</name>
<organism evidence="2 3">
    <name type="scientific">Chryseobacterium cheonjiense</name>
    <dbReference type="NCBI Taxonomy" id="2728845"/>
    <lineage>
        <taxon>Bacteria</taxon>
        <taxon>Pseudomonadati</taxon>
        <taxon>Bacteroidota</taxon>
        <taxon>Flavobacteriia</taxon>
        <taxon>Flavobacteriales</taxon>
        <taxon>Weeksellaceae</taxon>
        <taxon>Chryseobacterium group</taxon>
        <taxon>Chryseobacterium</taxon>
    </lineage>
</organism>
<keyword evidence="1" id="KW-0732">Signal</keyword>
<feature type="signal peptide" evidence="1">
    <location>
        <begin position="1"/>
        <end position="22"/>
    </location>
</feature>
<comment type="caution">
    <text evidence="2">The sequence shown here is derived from an EMBL/GenBank/DDBJ whole genome shotgun (WGS) entry which is preliminary data.</text>
</comment>
<evidence type="ECO:0000313" key="3">
    <source>
        <dbReference type="Proteomes" id="UP000552615"/>
    </source>
</evidence>
<reference evidence="2 3" key="1">
    <citation type="submission" date="2020-04" db="EMBL/GenBank/DDBJ databases">
        <title>Chryseobacterium sp. RJ-7-14 sp. nov., isolated from Jeju soil.</title>
        <authorList>
            <person name="Dahal R.H."/>
            <person name="Chaudhary D.K."/>
        </authorList>
    </citation>
    <scope>NUCLEOTIDE SEQUENCE [LARGE SCALE GENOMIC DNA]</scope>
    <source>
        <strain evidence="2 3">RJ-7-14</strain>
    </source>
</reference>
<evidence type="ECO:0000256" key="1">
    <source>
        <dbReference type="SAM" id="SignalP"/>
    </source>
</evidence>
<dbReference type="RefSeq" id="WP_169230333.1">
    <property type="nucleotide sequence ID" value="NZ_JABBGF010000001.1"/>
</dbReference>
<dbReference type="AlphaFoldDB" id="A0A7Y0A5D6"/>
<accession>A0A7Y0A5D6</accession>
<dbReference type="EMBL" id="JABBGF010000001">
    <property type="protein sequence ID" value="NML56974.1"/>
    <property type="molecule type" value="Genomic_DNA"/>
</dbReference>
<feature type="chain" id="PRO_5031118535" description="Por secretion system C-terminal sorting domain-containing protein" evidence="1">
    <location>
        <begin position="23"/>
        <end position="199"/>
    </location>
</feature>
<evidence type="ECO:0000313" key="2">
    <source>
        <dbReference type="EMBL" id="NML56974.1"/>
    </source>
</evidence>